<dbReference type="PANTHER" id="PTHR12049">
    <property type="entry name" value="PROTEIN ARGININE METHYLTRANSFERASE NDUFAF7, MITOCHONDRIAL"/>
    <property type="match status" value="1"/>
</dbReference>
<dbReference type="Pfam" id="PF02636">
    <property type="entry name" value="Methyltransf_28"/>
    <property type="match status" value="1"/>
</dbReference>
<gene>
    <name evidence="3" type="ORF">RUM8411_00859</name>
</gene>
<dbReference type="InterPro" id="IPR003788">
    <property type="entry name" value="NDUFAF7"/>
</dbReference>
<evidence type="ECO:0008006" key="5">
    <source>
        <dbReference type="Google" id="ProtNLM"/>
    </source>
</evidence>
<dbReference type="InterPro" id="IPR038375">
    <property type="entry name" value="NDUFAF7_sf"/>
</dbReference>
<dbReference type="RefSeq" id="WP_085821386.1">
    <property type="nucleotide sequence ID" value="NZ_FWFP01000002.1"/>
</dbReference>
<accession>A0A1X6YKP4</accession>
<evidence type="ECO:0000313" key="4">
    <source>
        <dbReference type="Proteomes" id="UP000193778"/>
    </source>
</evidence>
<keyword evidence="4" id="KW-1185">Reference proteome</keyword>
<dbReference type="InterPro" id="IPR029063">
    <property type="entry name" value="SAM-dependent_MTases_sf"/>
</dbReference>
<dbReference type="OrthoDB" id="9794208at2"/>
<dbReference type="GO" id="GO:0035243">
    <property type="term" value="F:protein-arginine omega-N symmetric methyltransferase activity"/>
    <property type="evidence" value="ECO:0007669"/>
    <property type="project" value="TreeGrafter"/>
</dbReference>
<dbReference type="Proteomes" id="UP000193778">
    <property type="component" value="Unassembled WGS sequence"/>
</dbReference>
<dbReference type="AlphaFoldDB" id="A0A1X6YKP4"/>
<sequence length="355" mass="38244">MSLTDHLLARIAHDGPITVADYMTECLLHPTHGYYTTRDPLGTQGDFITAPEVSQMFGELIGLSLAQSWLNQGHPDHFVLAELGPGRGTLMADILRATRSVPGFHDAVEVALLEASPTLQNLQAQTLKDYAPRWIESVADLPESPLFLVANEFFDALPIRQFLRDGDSWRERLIGVEDGALTYGLGPRVPQIALKHRLDDTKNGDLVELCAAAIPIITVIAGRIGTHGGAGLIVDYGDWHSLGDTFQALKAHERANPLAAPGQSDLTAHVDFEPLALAARAAGCAYTRLTPQGVFLERLGISTRAQALSAPLGGSELDTLVSAHRRLTHPDEMGNLFKVLGLYPSPSSPPPGLEP</sequence>
<organism evidence="3 4">
    <name type="scientific">Ruegeria meonggei</name>
    <dbReference type="NCBI Taxonomy" id="1446476"/>
    <lineage>
        <taxon>Bacteria</taxon>
        <taxon>Pseudomonadati</taxon>
        <taxon>Pseudomonadota</taxon>
        <taxon>Alphaproteobacteria</taxon>
        <taxon>Rhodobacterales</taxon>
        <taxon>Roseobacteraceae</taxon>
        <taxon>Ruegeria</taxon>
    </lineage>
</organism>
<evidence type="ECO:0000313" key="3">
    <source>
        <dbReference type="EMBL" id="SLN22370.1"/>
    </source>
</evidence>
<evidence type="ECO:0000256" key="2">
    <source>
        <dbReference type="ARBA" id="ARBA00022679"/>
    </source>
</evidence>
<protein>
    <recommendedName>
        <fullName evidence="5">S-adenosyl-L-methionine-dependent methyltransferase</fullName>
    </recommendedName>
</protein>
<name>A0A1X6YKP4_9RHOB</name>
<evidence type="ECO:0000256" key="1">
    <source>
        <dbReference type="ARBA" id="ARBA00022603"/>
    </source>
</evidence>
<dbReference type="EMBL" id="FWFP01000002">
    <property type="protein sequence ID" value="SLN22370.1"/>
    <property type="molecule type" value="Genomic_DNA"/>
</dbReference>
<reference evidence="4" key="1">
    <citation type="submission" date="2017-03" db="EMBL/GenBank/DDBJ databases">
        <authorList>
            <person name="Rodrigo-Torres L."/>
            <person name="Arahal R.D."/>
            <person name="Lucena T."/>
        </authorList>
    </citation>
    <scope>NUCLEOTIDE SEQUENCE [LARGE SCALE GENOMIC DNA]</scope>
    <source>
        <strain evidence="4">CECT 8411</strain>
    </source>
</reference>
<keyword evidence="2" id="KW-0808">Transferase</keyword>
<dbReference type="SUPFAM" id="SSF53335">
    <property type="entry name" value="S-adenosyl-L-methionine-dependent methyltransferases"/>
    <property type="match status" value="1"/>
</dbReference>
<dbReference type="GO" id="GO:0032259">
    <property type="term" value="P:methylation"/>
    <property type="evidence" value="ECO:0007669"/>
    <property type="project" value="UniProtKB-KW"/>
</dbReference>
<proteinExistence type="predicted"/>
<dbReference type="PANTHER" id="PTHR12049:SF7">
    <property type="entry name" value="PROTEIN ARGININE METHYLTRANSFERASE NDUFAF7, MITOCHONDRIAL"/>
    <property type="match status" value="1"/>
</dbReference>
<dbReference type="Gene3D" id="3.40.50.12710">
    <property type="match status" value="1"/>
</dbReference>
<keyword evidence="1" id="KW-0489">Methyltransferase</keyword>